<dbReference type="Proteomes" id="UP000716004">
    <property type="component" value="Unassembled WGS sequence"/>
</dbReference>
<accession>A0A8J7YPP9</accession>
<sequence>MKGKGVPKVGLIVNPIAGIGGAKALKGSDGQLADRAICLGAKPSAVRRAATALQSLRGRFVESGAEPPEILTCFGTMGQTSLLISEYGNWHAVYSHESSKSAALDTEIAAGCIESLGAEMIIFAGGDGTLRDVQKGLRLDTPVLGIPCGVKMYSGVFIERPEILGAAFQEYVESGYATYSRAMLDYEAQDTPSGMRSFGQVRTPSVRSLQNSKEVIEEEEDYRGEIADYFVERMETSKHYIFGTGSTVKEIVRRLGKVTNFLGVDIFRGRTLLKEDATDSDINALFEKTAPEDIYIVVTPLGGNGFIFGRGNQQITSGALRKIPRENVIIVSPPGKLRSIDAVRTDTGDEELDRKFGGIVEVIKGYNIRALVKSNPEV</sequence>
<organism evidence="2 3">
    <name type="scientific">Candidatus Sysuiplasma superficiale</name>
    <dbReference type="NCBI Taxonomy" id="2823368"/>
    <lineage>
        <taxon>Archaea</taxon>
        <taxon>Methanobacteriati</taxon>
        <taxon>Thermoplasmatota</taxon>
        <taxon>Thermoplasmata</taxon>
        <taxon>Candidatus Sysuiplasmatales</taxon>
        <taxon>Candidatus Sysuiplasmataceae</taxon>
        <taxon>Candidatus Sysuiplasma</taxon>
    </lineage>
</organism>
<dbReference type="PANTHER" id="PTHR40697:SF2">
    <property type="entry name" value="ATP-NAD KINASE-RELATED"/>
    <property type="match status" value="1"/>
</dbReference>
<dbReference type="Pfam" id="PF20143">
    <property type="entry name" value="NAD_kinase_C"/>
    <property type="match status" value="1"/>
</dbReference>
<evidence type="ECO:0000313" key="2">
    <source>
        <dbReference type="EMBL" id="MBX8644235.1"/>
    </source>
</evidence>
<keyword evidence="2" id="KW-0418">Kinase</keyword>
<dbReference type="InterPro" id="IPR039065">
    <property type="entry name" value="AcoX-like"/>
</dbReference>
<dbReference type="Pfam" id="PF01513">
    <property type="entry name" value="NAD_kinase"/>
    <property type="match status" value="1"/>
</dbReference>
<name>A0A8J7YPP9_9ARCH</name>
<comment type="caution">
    <text evidence="2">The sequence shown here is derived from an EMBL/GenBank/DDBJ whole genome shotgun (WGS) entry which is preliminary data.</text>
</comment>
<dbReference type="InterPro" id="IPR016064">
    <property type="entry name" value="NAD/diacylglycerol_kinase_sf"/>
</dbReference>
<evidence type="ECO:0000313" key="3">
    <source>
        <dbReference type="Proteomes" id="UP000750197"/>
    </source>
</evidence>
<dbReference type="InterPro" id="IPR002504">
    <property type="entry name" value="NADK"/>
</dbReference>
<dbReference type="GO" id="GO:0003951">
    <property type="term" value="F:NAD+ kinase activity"/>
    <property type="evidence" value="ECO:0007669"/>
    <property type="project" value="InterPro"/>
</dbReference>
<dbReference type="Proteomes" id="UP000750197">
    <property type="component" value="Unassembled WGS sequence"/>
</dbReference>
<keyword evidence="2" id="KW-0808">Transferase</keyword>
<gene>
    <name evidence="1" type="ORF">J9259_05025</name>
    <name evidence="2" type="ORF">KIY12_05880</name>
</gene>
<protein>
    <submittedName>
        <fullName evidence="2">NAD(+)/NADH kinase</fullName>
    </submittedName>
</protein>
<evidence type="ECO:0000313" key="1">
    <source>
        <dbReference type="EMBL" id="MBX8631865.1"/>
    </source>
</evidence>
<dbReference type="EMBL" id="JAHEAC010000047">
    <property type="protein sequence ID" value="MBX8644235.1"/>
    <property type="molecule type" value="Genomic_DNA"/>
</dbReference>
<dbReference type="AlphaFoldDB" id="A0A8J7YPP9"/>
<dbReference type="EMBL" id="JAGVSJ010000010">
    <property type="protein sequence ID" value="MBX8631865.1"/>
    <property type="molecule type" value="Genomic_DNA"/>
</dbReference>
<dbReference type="GO" id="GO:0006741">
    <property type="term" value="P:NADP+ biosynthetic process"/>
    <property type="evidence" value="ECO:0007669"/>
    <property type="project" value="InterPro"/>
</dbReference>
<dbReference type="SUPFAM" id="SSF111331">
    <property type="entry name" value="NAD kinase/diacylglycerol kinase-like"/>
    <property type="match status" value="1"/>
</dbReference>
<reference evidence="2" key="1">
    <citation type="submission" date="2021-05" db="EMBL/GenBank/DDBJ databases">
        <title>Genomic insights into ecological role and evolution of a novel Thermoplasmata order Candidatus Sysuiplasmatales.</title>
        <authorList>
            <person name="Yuan Y."/>
        </authorList>
    </citation>
    <scope>NUCLEOTIDE SEQUENCE</scope>
    <source>
        <strain evidence="2">TUT19-bin139</strain>
        <strain evidence="1">YP2-bin.285</strain>
    </source>
</reference>
<dbReference type="PANTHER" id="PTHR40697">
    <property type="entry name" value="ACETOIN CATABOLISM PROTEIN X"/>
    <property type="match status" value="1"/>
</dbReference>
<proteinExistence type="predicted"/>